<dbReference type="PRINTS" id="PR00379">
    <property type="entry name" value="INTEIN"/>
</dbReference>
<evidence type="ECO:0000259" key="3">
    <source>
        <dbReference type="PROSITE" id="PS50819"/>
    </source>
</evidence>
<accession>A0A0G1TUV4</accession>
<dbReference type="PROSITE" id="PS50817">
    <property type="entry name" value="INTEIN_N_TER"/>
    <property type="match status" value="1"/>
</dbReference>
<dbReference type="Gene3D" id="3.10.28.10">
    <property type="entry name" value="Homing endonucleases"/>
    <property type="match status" value="1"/>
</dbReference>
<dbReference type="CDD" id="cd00081">
    <property type="entry name" value="Hint"/>
    <property type="match status" value="1"/>
</dbReference>
<dbReference type="NCBIfam" id="TIGR01443">
    <property type="entry name" value="intein_Cterm"/>
    <property type="match status" value="1"/>
</dbReference>
<dbReference type="InterPro" id="IPR027434">
    <property type="entry name" value="Homing_endonucl"/>
</dbReference>
<sequence length="676" mass="77405">MKFVGDFHIHSKYARATSKDMNVENLDKWAKTKGIGVISPGDFTHPVWFKELQEKLEPTESGLYKLKGSATGTRFLLTTEISCIYSKGGRGRRVHLLIFAPSFQAVEKINTQLGWRGNLKSDGRPIIGIDAKEVAKIALSADEKCMVVPAHCLPGGTLVHTRNELTKSIETIQEGDFVYTHKNRWGKVTKTFVRPYKGKLYHIRPYYFREGLNVTPEHPFYAIKTQKHCAYQHGFCHPGCTGKKHCCKKHTATEKNFTPQWVQAQDLEKGDVLLYPRFTQTRDVEYIALEDFLTIPYLRKESLSANDLLSNDQDEQFSGAAITMKGTRTKVFASTIPVSRSFCRLIGYYLAEGSEGDDLISFTFAEHEEKYLSDVRGLMQEFFSLQPSKEQIKAGSVELIYYSKILKDFFSTLCYQQGSREHRAFTKVLPQWMLELPQEKQVEIVLGWWRGDTGYTSSRVLMNQMKIIFLRLGIIPSVYVDTAQRRQERGNGFIGGRKINAHHDSFALNRLAFFEDTYGLLSMPEFQKYNCKTKIRHGWIDESYVYLPIRNIETEDYEGDVYNLEVEEDNSYVTEFATVHNCWTPWFSVFGSKSGFNSIEECFDEYAKYIYAIETGLSSDPAMNWRLSKLDNITLISNSDSHSLAKIGREANVFDTEVSYKDQKSTIMYAQNAAGP</sequence>
<dbReference type="PROSITE" id="PS50819">
    <property type="entry name" value="INTEIN_ENDONUCLEASE"/>
    <property type="match status" value="1"/>
</dbReference>
<keyword evidence="2" id="KW-0651">Protein splicing</keyword>
<dbReference type="GO" id="GO:0004519">
    <property type="term" value="F:endonuclease activity"/>
    <property type="evidence" value="ECO:0007669"/>
    <property type="project" value="InterPro"/>
</dbReference>
<dbReference type="AlphaFoldDB" id="A0A0G1TUV4"/>
<dbReference type="InterPro" id="IPR030934">
    <property type="entry name" value="Intein_C"/>
</dbReference>
<dbReference type="Gene3D" id="2.170.16.10">
    <property type="entry name" value="Hedgehog/Intein (Hint) domain"/>
    <property type="match status" value="2"/>
</dbReference>
<proteinExistence type="predicted"/>
<dbReference type="SUPFAM" id="SSF51294">
    <property type="entry name" value="Hedgehog/intein (Hint) domain"/>
    <property type="match status" value="1"/>
</dbReference>
<dbReference type="SMART" id="SM00306">
    <property type="entry name" value="HintN"/>
    <property type="match status" value="1"/>
</dbReference>
<dbReference type="PROSITE" id="PS50818">
    <property type="entry name" value="INTEIN_C_TER"/>
    <property type="match status" value="1"/>
</dbReference>
<dbReference type="InterPro" id="IPR004042">
    <property type="entry name" value="Intein_endonuc_central"/>
</dbReference>
<dbReference type="PANTHER" id="PTHR40084:SF1">
    <property type="entry name" value="PHOSPHOTRANSFERASE"/>
    <property type="match status" value="1"/>
</dbReference>
<evidence type="ECO:0000313" key="4">
    <source>
        <dbReference type="EMBL" id="KKU85569.1"/>
    </source>
</evidence>
<evidence type="ECO:0000256" key="2">
    <source>
        <dbReference type="ARBA" id="ARBA00023000"/>
    </source>
</evidence>
<dbReference type="InterPro" id="IPR006142">
    <property type="entry name" value="INTEIN"/>
</dbReference>
<dbReference type="InterPro" id="IPR036844">
    <property type="entry name" value="Hint_dom_sf"/>
</dbReference>
<dbReference type="Proteomes" id="UP000034739">
    <property type="component" value="Unassembled WGS sequence"/>
</dbReference>
<dbReference type="PANTHER" id="PTHR40084">
    <property type="entry name" value="PHOSPHOHYDROLASE, PHP FAMILY"/>
    <property type="match status" value="1"/>
</dbReference>
<feature type="domain" description="DOD-type homing endonuclease" evidence="3">
    <location>
        <begin position="345"/>
        <end position="474"/>
    </location>
</feature>
<dbReference type="EMBL" id="LCOY01000075">
    <property type="protein sequence ID" value="KKU85569.1"/>
    <property type="molecule type" value="Genomic_DNA"/>
</dbReference>
<reference evidence="4 5" key="1">
    <citation type="journal article" date="2015" name="Nature">
        <title>rRNA introns, odd ribosomes, and small enigmatic genomes across a large radiation of phyla.</title>
        <authorList>
            <person name="Brown C.T."/>
            <person name="Hug L.A."/>
            <person name="Thomas B.C."/>
            <person name="Sharon I."/>
            <person name="Castelle C.J."/>
            <person name="Singh A."/>
            <person name="Wilkins M.J."/>
            <person name="Williams K.H."/>
            <person name="Banfield J.F."/>
        </authorList>
    </citation>
    <scope>NUCLEOTIDE SEQUENCE [LARGE SCALE GENOMIC DNA]</scope>
</reference>
<evidence type="ECO:0000313" key="5">
    <source>
        <dbReference type="Proteomes" id="UP000034739"/>
    </source>
</evidence>
<evidence type="ECO:0000256" key="1">
    <source>
        <dbReference type="ARBA" id="ARBA00022813"/>
    </source>
</evidence>
<comment type="caution">
    <text evidence="4">The sequence shown here is derived from an EMBL/GenBank/DDBJ whole genome shotgun (WGS) entry which is preliminary data.</text>
</comment>
<dbReference type="SUPFAM" id="SSF89550">
    <property type="entry name" value="PHP domain-like"/>
    <property type="match status" value="2"/>
</dbReference>
<name>A0A0G1TUV4_9BACT</name>
<organism evidence="4 5">
    <name type="scientific">Candidatus Gottesmanbacteria bacterium GW2011_GWA2_47_9</name>
    <dbReference type="NCBI Taxonomy" id="1618445"/>
    <lineage>
        <taxon>Bacteria</taxon>
        <taxon>Candidatus Gottesmaniibacteriota</taxon>
    </lineage>
</organism>
<dbReference type="InterPro" id="IPR003587">
    <property type="entry name" value="Hint_dom_N"/>
</dbReference>
<protein>
    <recommendedName>
        <fullName evidence="3">DOD-type homing endonuclease domain-containing protein</fullName>
    </recommendedName>
</protein>
<dbReference type="GO" id="GO:0016539">
    <property type="term" value="P:intein-mediated protein splicing"/>
    <property type="evidence" value="ECO:0007669"/>
    <property type="project" value="InterPro"/>
</dbReference>
<keyword evidence="1" id="KW-0068">Autocatalytic cleavage</keyword>
<dbReference type="InterPro" id="IPR016195">
    <property type="entry name" value="Pol/histidinol_Pase-like"/>
</dbReference>
<gene>
    <name evidence="4" type="ORF">UY16_C0075G0005</name>
</gene>
<dbReference type="InterPro" id="IPR006141">
    <property type="entry name" value="Intein_N"/>
</dbReference>